<dbReference type="Pfam" id="PF19904">
    <property type="entry name" value="DUF6377"/>
    <property type="match status" value="1"/>
</dbReference>
<evidence type="ECO:0000313" key="4">
    <source>
        <dbReference type="Proteomes" id="UP000186351"/>
    </source>
</evidence>
<evidence type="ECO:0000313" key="3">
    <source>
        <dbReference type="EMBL" id="ANU63412.1"/>
    </source>
</evidence>
<name>A0A1B1S9D6_9BACT</name>
<dbReference type="SUPFAM" id="SSF48452">
    <property type="entry name" value="TPR-like"/>
    <property type="match status" value="1"/>
</dbReference>
<keyword evidence="1" id="KW-1133">Transmembrane helix</keyword>
<organism evidence="3 4">
    <name type="scientific">Muribaculum intestinale</name>
    <dbReference type="NCBI Taxonomy" id="1796646"/>
    <lineage>
        <taxon>Bacteria</taxon>
        <taxon>Pseudomonadati</taxon>
        <taxon>Bacteroidota</taxon>
        <taxon>Bacteroidia</taxon>
        <taxon>Bacteroidales</taxon>
        <taxon>Muribaculaceae</taxon>
        <taxon>Muribaculum</taxon>
    </lineage>
</organism>
<evidence type="ECO:0000256" key="1">
    <source>
        <dbReference type="SAM" id="Phobius"/>
    </source>
</evidence>
<keyword evidence="4" id="KW-1185">Reference proteome</keyword>
<keyword evidence="1" id="KW-0472">Membrane</keyword>
<dbReference type="STRING" id="1796646.A4V02_06550"/>
<dbReference type="InterPro" id="IPR045957">
    <property type="entry name" value="DUF6377"/>
</dbReference>
<proteinExistence type="predicted"/>
<keyword evidence="1" id="KW-0812">Transmembrane</keyword>
<sequence length="517" mass="58773">MALSAVSCKPEHSRGFAYDSSSDYERLLVRLDKELVNRDAYVSARNARIDSLRMVRETASSGDSLMLTVEIANLYRGFLTDSALVECRRAERLAHKLEDSDIEFKMRLERIQQMPLVGFSHGAIAEFESFTLDSLSNIHQAMALWAGRQMYSYIAAQFPNFPDEQNRWNNKATELQERLVGMLEPDSPDMLLNAGECEFMKGNDARAYAILTELLERIDINSNMAARVASLVGQISSRQGRVDESIHYLALSAIADVRSATREVTSLQQLGIAMYDKGEIERADYYLQEALASAVECHAAMRMLQTSEAIPVISAAGRDADSRNRIRLYCALVLMALLAVGLILLIVKLRSEMRHQQELRSNLEITNHAKEVYMSEFVSLCTVYMNKLNRFCEIAARKIATGATDELYRMTKSGRFAEEQSRDFYATFDNAFLHIYPDFVERVNELLRDDSKIELDAGERLNTDLRILAFIRLGVEDSPKIAQALNYSVNTIYSYRNRLRNRAINRDTFDEDIMKIG</sequence>
<dbReference type="EMBL" id="CP015402">
    <property type="protein sequence ID" value="ANU63412.1"/>
    <property type="molecule type" value="Genomic_DNA"/>
</dbReference>
<dbReference type="InterPro" id="IPR011990">
    <property type="entry name" value="TPR-like_helical_dom_sf"/>
</dbReference>
<dbReference type="KEGG" id="pary:A4V02_06550"/>
<dbReference type="AlphaFoldDB" id="A0A1B1S9D6"/>
<accession>A0A1B1S9D6</accession>
<gene>
    <name evidence="3" type="ORF">A4V02_06550</name>
</gene>
<accession>A0A1Z2XJ86</accession>
<feature type="domain" description="DUF6377" evidence="2">
    <location>
        <begin position="256"/>
        <end position="482"/>
    </location>
</feature>
<dbReference type="Proteomes" id="UP000186351">
    <property type="component" value="Chromosome"/>
</dbReference>
<dbReference type="Gene3D" id="1.25.40.10">
    <property type="entry name" value="Tetratricopeptide repeat domain"/>
    <property type="match status" value="1"/>
</dbReference>
<evidence type="ECO:0000259" key="2">
    <source>
        <dbReference type="Pfam" id="PF19904"/>
    </source>
</evidence>
<feature type="transmembrane region" description="Helical" evidence="1">
    <location>
        <begin position="326"/>
        <end position="347"/>
    </location>
</feature>
<protein>
    <recommendedName>
        <fullName evidence="2">DUF6377 domain-containing protein</fullName>
    </recommendedName>
</protein>
<reference evidence="4" key="1">
    <citation type="submission" date="2016-04" db="EMBL/GenBank/DDBJ databases">
        <title>Complete Genome Sequences of Twelve Strains of a Stable Defined Moderately Diverse Mouse Microbiota 2 (sDMDMm2).</title>
        <authorList>
            <person name="Uchimura Y."/>
            <person name="Wyss M."/>
            <person name="Brugiroux S."/>
            <person name="Limenitakis J.P."/>
            <person name="Stecher B."/>
            <person name="McCoy K.D."/>
            <person name="Macpherson A.J."/>
        </authorList>
    </citation>
    <scope>NUCLEOTIDE SEQUENCE [LARGE SCALE GENOMIC DNA]</scope>
    <source>
        <strain evidence="4">YL27</strain>
    </source>
</reference>